<evidence type="ECO:0000313" key="1">
    <source>
        <dbReference type="EMBL" id="MSC62824.1"/>
    </source>
</evidence>
<dbReference type="InterPro" id="IPR010982">
    <property type="entry name" value="Lambda_DNA-bd_dom_sf"/>
</dbReference>
<dbReference type="Proteomes" id="UP000461506">
    <property type="component" value="Unassembled WGS sequence"/>
</dbReference>
<gene>
    <name evidence="1" type="ORF">GKD95_05615</name>
</gene>
<proteinExistence type="predicted"/>
<dbReference type="PROSITE" id="PS50943">
    <property type="entry name" value="HTH_CROC1"/>
    <property type="match status" value="1"/>
</dbReference>
<organism evidence="1 2">
    <name type="scientific">Faecalibacterium prausnitzii</name>
    <dbReference type="NCBI Taxonomy" id="853"/>
    <lineage>
        <taxon>Bacteria</taxon>
        <taxon>Bacillati</taxon>
        <taxon>Bacillota</taxon>
        <taxon>Clostridia</taxon>
        <taxon>Eubacteriales</taxon>
        <taxon>Oscillospiraceae</taxon>
        <taxon>Faecalibacterium</taxon>
    </lineage>
</organism>
<evidence type="ECO:0000313" key="2">
    <source>
        <dbReference type="Proteomes" id="UP000461506"/>
    </source>
</evidence>
<dbReference type="SUPFAM" id="SSF47413">
    <property type="entry name" value="lambda repressor-like DNA-binding domains"/>
    <property type="match status" value="1"/>
</dbReference>
<reference evidence="1 2" key="1">
    <citation type="journal article" date="2019" name="Nat. Med.">
        <title>A library of human gut bacterial isolates paired with longitudinal multiomics data enables mechanistic microbiome research.</title>
        <authorList>
            <person name="Poyet M."/>
            <person name="Groussin M."/>
            <person name="Gibbons S.M."/>
            <person name="Avila-Pacheco J."/>
            <person name="Jiang X."/>
            <person name="Kearney S.M."/>
            <person name="Perrotta A.R."/>
            <person name="Berdy B."/>
            <person name="Zhao S."/>
            <person name="Lieberman T.D."/>
            <person name="Swanson P.K."/>
            <person name="Smith M."/>
            <person name="Roesemann S."/>
            <person name="Alexander J.E."/>
            <person name="Rich S.A."/>
            <person name="Livny J."/>
            <person name="Vlamakis H."/>
            <person name="Clish C."/>
            <person name="Bullock K."/>
            <person name="Deik A."/>
            <person name="Scott J."/>
            <person name="Pierce K.A."/>
            <person name="Xavier R.J."/>
            <person name="Alm E.J."/>
        </authorList>
    </citation>
    <scope>NUCLEOTIDE SEQUENCE [LARGE SCALE GENOMIC DNA]</scope>
    <source>
        <strain evidence="1 2">BIOML-A1</strain>
    </source>
</reference>
<accession>A0A2A7AGW3</accession>
<dbReference type="CDD" id="cd00093">
    <property type="entry name" value="HTH_XRE"/>
    <property type="match status" value="1"/>
</dbReference>
<dbReference type="GO" id="GO:0003677">
    <property type="term" value="F:DNA binding"/>
    <property type="evidence" value="ECO:0007669"/>
    <property type="project" value="InterPro"/>
</dbReference>
<protein>
    <submittedName>
        <fullName evidence="1">Helix-turn-helix domain-containing protein</fullName>
    </submittedName>
</protein>
<dbReference type="Gene3D" id="1.10.260.40">
    <property type="entry name" value="lambda repressor-like DNA-binding domains"/>
    <property type="match status" value="1"/>
</dbReference>
<name>A0A2A7AGW3_9FIRM</name>
<dbReference type="SMART" id="SM00530">
    <property type="entry name" value="HTH_XRE"/>
    <property type="match status" value="1"/>
</dbReference>
<dbReference type="EMBL" id="WKQN01000004">
    <property type="protein sequence ID" value="MSC62824.1"/>
    <property type="molecule type" value="Genomic_DNA"/>
</dbReference>
<dbReference type="Pfam" id="PF01381">
    <property type="entry name" value="HTH_3"/>
    <property type="match status" value="1"/>
</dbReference>
<dbReference type="InterPro" id="IPR001387">
    <property type="entry name" value="Cro/C1-type_HTH"/>
</dbReference>
<sequence length="67" mass="7615">MGLPTDIRNLRKAVLLSQESFAKELGVSFSTVNRWEMGKSRPSYAALKKLKNFSEKHGLTFTIELEN</sequence>
<comment type="caution">
    <text evidence="1">The sequence shown here is derived from an EMBL/GenBank/DDBJ whole genome shotgun (WGS) entry which is preliminary data.</text>
</comment>
<dbReference type="AlphaFoldDB" id="A0A2A7AGW3"/>
<dbReference type="RefSeq" id="WP_097773036.1">
    <property type="nucleotide sequence ID" value="NZ_JBLVPD010000050.1"/>
</dbReference>